<organism evidence="1 2">
    <name type="scientific">Heterodera trifolii</name>
    <dbReference type="NCBI Taxonomy" id="157864"/>
    <lineage>
        <taxon>Eukaryota</taxon>
        <taxon>Metazoa</taxon>
        <taxon>Ecdysozoa</taxon>
        <taxon>Nematoda</taxon>
        <taxon>Chromadorea</taxon>
        <taxon>Rhabditida</taxon>
        <taxon>Tylenchina</taxon>
        <taxon>Tylenchomorpha</taxon>
        <taxon>Tylenchoidea</taxon>
        <taxon>Heteroderidae</taxon>
        <taxon>Heteroderinae</taxon>
        <taxon>Heterodera</taxon>
    </lineage>
</organism>
<evidence type="ECO:0000313" key="2">
    <source>
        <dbReference type="Proteomes" id="UP001620626"/>
    </source>
</evidence>
<keyword evidence="2" id="KW-1185">Reference proteome</keyword>
<name>A0ABD2HYM9_9BILA</name>
<dbReference type="EMBL" id="JBICBT010001324">
    <property type="protein sequence ID" value="KAL3073027.1"/>
    <property type="molecule type" value="Genomic_DNA"/>
</dbReference>
<sequence>MLPQMVPEHWAMSAQSVRPSAFRLSARRCSLCSLRSQRPPWETSSLVKSASSLLILPFRRVLFRRPMCSIATHKIQSTNSATTAAAIFIWRNRVFALLMRLNRFLLMEIGLTKAGNFLIMR</sequence>
<protein>
    <submittedName>
        <fullName evidence="1">Uncharacterized protein</fullName>
    </submittedName>
</protein>
<accession>A0ABD2HYM9</accession>
<gene>
    <name evidence="1" type="ORF">niasHT_035303</name>
</gene>
<proteinExistence type="predicted"/>
<dbReference type="AlphaFoldDB" id="A0ABD2HYM9"/>
<evidence type="ECO:0000313" key="1">
    <source>
        <dbReference type="EMBL" id="KAL3073027.1"/>
    </source>
</evidence>
<reference evidence="1 2" key="1">
    <citation type="submission" date="2024-10" db="EMBL/GenBank/DDBJ databases">
        <authorList>
            <person name="Kim D."/>
        </authorList>
    </citation>
    <scope>NUCLEOTIDE SEQUENCE [LARGE SCALE GENOMIC DNA]</scope>
    <source>
        <strain evidence="1">BH-2024</strain>
    </source>
</reference>
<dbReference type="Proteomes" id="UP001620626">
    <property type="component" value="Unassembled WGS sequence"/>
</dbReference>
<comment type="caution">
    <text evidence="1">The sequence shown here is derived from an EMBL/GenBank/DDBJ whole genome shotgun (WGS) entry which is preliminary data.</text>
</comment>